<feature type="compositionally biased region" description="Polar residues" evidence="12">
    <location>
        <begin position="663"/>
        <end position="672"/>
    </location>
</feature>
<feature type="region of interest" description="Disordered" evidence="12">
    <location>
        <begin position="652"/>
        <end position="684"/>
    </location>
</feature>
<feature type="compositionally biased region" description="Basic and acidic residues" evidence="12">
    <location>
        <begin position="1087"/>
        <end position="1096"/>
    </location>
</feature>
<dbReference type="AlphaFoldDB" id="A0A4R0RLG1"/>
<dbReference type="CDD" id="cd04041">
    <property type="entry name" value="C2A_fungal"/>
    <property type="match status" value="1"/>
</dbReference>
<dbReference type="PROSITE" id="PS51847">
    <property type="entry name" value="SMP"/>
    <property type="match status" value="1"/>
</dbReference>
<evidence type="ECO:0000313" key="15">
    <source>
        <dbReference type="EMBL" id="TCD67803.1"/>
    </source>
</evidence>
<gene>
    <name evidence="15" type="ORF">EIP91_011931</name>
</gene>
<feature type="compositionally biased region" description="Basic and acidic residues" evidence="12">
    <location>
        <begin position="79"/>
        <end position="89"/>
    </location>
</feature>
<evidence type="ECO:0000259" key="13">
    <source>
        <dbReference type="PROSITE" id="PS50004"/>
    </source>
</evidence>
<keyword evidence="16" id="KW-1185">Reference proteome</keyword>
<feature type="compositionally biased region" description="Basic and acidic residues" evidence="12">
    <location>
        <begin position="128"/>
        <end position="137"/>
    </location>
</feature>
<dbReference type="OrthoDB" id="419768at2759"/>
<evidence type="ECO:0000256" key="8">
    <source>
        <dbReference type="ARBA" id="ARBA00022989"/>
    </source>
</evidence>
<dbReference type="GO" id="GO:0061817">
    <property type="term" value="P:endoplasmic reticulum-plasma membrane tethering"/>
    <property type="evidence" value="ECO:0007669"/>
    <property type="project" value="InterPro"/>
</dbReference>
<evidence type="ECO:0000256" key="10">
    <source>
        <dbReference type="ARBA" id="ARBA00023121"/>
    </source>
</evidence>
<evidence type="ECO:0000259" key="14">
    <source>
        <dbReference type="PROSITE" id="PS51847"/>
    </source>
</evidence>
<evidence type="ECO:0000256" key="4">
    <source>
        <dbReference type="ARBA" id="ARBA00022692"/>
    </source>
</evidence>
<dbReference type="Proteomes" id="UP000292702">
    <property type="component" value="Unassembled WGS sequence"/>
</dbReference>
<dbReference type="InterPro" id="IPR031468">
    <property type="entry name" value="SMP_LBD"/>
</dbReference>
<evidence type="ECO:0000256" key="3">
    <source>
        <dbReference type="ARBA" id="ARBA00022553"/>
    </source>
</evidence>
<keyword evidence="3" id="KW-0597">Phosphoprotein</keyword>
<dbReference type="GO" id="GO:0006869">
    <property type="term" value="P:lipid transport"/>
    <property type="evidence" value="ECO:0007669"/>
    <property type="project" value="UniProtKB-KW"/>
</dbReference>
<dbReference type="InterPro" id="IPR037767">
    <property type="entry name" value="C2A_Mug190-like"/>
</dbReference>
<protein>
    <recommendedName>
        <fullName evidence="17">C2 domain-containing protein</fullName>
    </recommendedName>
</protein>
<dbReference type="Gene3D" id="2.60.40.150">
    <property type="entry name" value="C2 domain"/>
    <property type="match status" value="2"/>
</dbReference>
<dbReference type="InterPro" id="IPR057349">
    <property type="entry name" value="C2_Mug190_3rd"/>
</dbReference>
<dbReference type="Pfam" id="PF25669">
    <property type="entry name" value="SMP_MUG190-like"/>
    <property type="match status" value="1"/>
</dbReference>
<comment type="subcellular location">
    <subcellularLocation>
        <location evidence="1">Endoplasmic reticulum membrane</location>
    </subcellularLocation>
</comment>
<feature type="compositionally biased region" description="Low complexity" evidence="12">
    <location>
        <begin position="32"/>
        <end position="43"/>
    </location>
</feature>
<feature type="domain" description="C2" evidence="13">
    <location>
        <begin position="672"/>
        <end position="814"/>
    </location>
</feature>
<feature type="region of interest" description="Disordered" evidence="12">
    <location>
        <begin position="1"/>
        <end position="150"/>
    </location>
</feature>
<keyword evidence="11" id="KW-0472">Membrane</keyword>
<feature type="compositionally biased region" description="Basic and acidic residues" evidence="12">
    <location>
        <begin position="52"/>
        <end position="67"/>
    </location>
</feature>
<accession>A0A4R0RLG1</accession>
<evidence type="ECO:0000313" key="16">
    <source>
        <dbReference type="Proteomes" id="UP000292702"/>
    </source>
</evidence>
<evidence type="ECO:0008006" key="17">
    <source>
        <dbReference type="Google" id="ProtNLM"/>
    </source>
</evidence>
<dbReference type="PROSITE" id="PS50004">
    <property type="entry name" value="C2"/>
    <property type="match status" value="2"/>
</dbReference>
<feature type="region of interest" description="Disordered" evidence="12">
    <location>
        <begin position="326"/>
        <end position="360"/>
    </location>
</feature>
<feature type="domain" description="SMP-LTD" evidence="14">
    <location>
        <begin position="248"/>
        <end position="492"/>
    </location>
</feature>
<dbReference type="PROSITE" id="PS00136">
    <property type="entry name" value="SUBTILASE_ASP"/>
    <property type="match status" value="1"/>
</dbReference>
<evidence type="ECO:0000256" key="11">
    <source>
        <dbReference type="ARBA" id="ARBA00023136"/>
    </source>
</evidence>
<keyword evidence="10" id="KW-0446">Lipid-binding</keyword>
<evidence type="ECO:0000256" key="6">
    <source>
        <dbReference type="ARBA" id="ARBA00022801"/>
    </source>
</evidence>
<dbReference type="GO" id="GO:0005789">
    <property type="term" value="C:endoplasmic reticulum membrane"/>
    <property type="evidence" value="ECO:0007669"/>
    <property type="project" value="UniProtKB-SubCell"/>
</dbReference>
<dbReference type="PANTHER" id="PTHR47348">
    <property type="entry name" value="MEIOTICALLY UP-REGULATED GENE 190 PROTEIN"/>
    <property type="match status" value="1"/>
</dbReference>
<dbReference type="InterPro" id="IPR023827">
    <property type="entry name" value="Peptidase_S8_Asp-AS"/>
</dbReference>
<evidence type="ECO:0000256" key="9">
    <source>
        <dbReference type="ARBA" id="ARBA00023055"/>
    </source>
</evidence>
<feature type="compositionally biased region" description="Basic and acidic residues" evidence="12">
    <location>
        <begin position="341"/>
        <end position="354"/>
    </location>
</feature>
<keyword evidence="6" id="KW-0378">Hydrolase</keyword>
<comment type="caution">
    <text evidence="15">The sequence shown here is derived from an EMBL/GenBank/DDBJ whole genome shotgun (WGS) entry which is preliminary data.</text>
</comment>
<dbReference type="STRING" id="92696.A0A4R0RLG1"/>
<evidence type="ECO:0000256" key="5">
    <source>
        <dbReference type="ARBA" id="ARBA00022737"/>
    </source>
</evidence>
<feature type="domain" description="C2" evidence="13">
    <location>
        <begin position="490"/>
        <end position="615"/>
    </location>
</feature>
<sequence length="1102" mass="122558">MSTPGVTHHVAGEGYSSHNPVPTIQKYKQDVAAQEAHQANQENDLPPPPAVKETKSSSKDEKKELMDRMQPPKGTHPTDLAKQKGDQWVKDPVTGDQVLLRNPRFKDFREQAADDQANGSKPDPALKPPEDPAKQDPRYTAPAPASTGNILLQQFPPPVDPIDISKAKHILRTGALTTSGACAFIWLFTVFRNHLSWFQWFFRSALLSAVVVAAWIGVENAGRKVEKEVERVRMHMHTQRGEQLSPPTPESVEWMNALIKLVWGLVNPEMFVPMVDMVEDVLQASLPGVVDAVRIADVGQGTNPIRIVSMRALADQPAHKEYPREEWVGLDKDQQSQNQAAEKDVAGDSSKDPAEEIDTDQTGDYLNYEVSVSYQALPGQAHKLRHTNMHLMLEFFLGVWDWFRIPVPFYTVVEGFVATVRMRVQFVQNPPFVRNLTVTLMGVPKVEVSVEPFTKALPNVLDLPMIKNFVEMGIAAACAQYVAPKSLTLNLGQLLAGSGIKKDTAALGVLVITIHHATSLSAQDRNGQSDPYIVLAYAKFGKPLYSTRIVEGDLNPVWEETAVLLVTEEEVKGGEDVSAMLWDSDKRTADDLVGRVTVPLKELMKNPGKMHSRMDKLTGFEDANEMPGELFWDIGYYEKVPFNQDLKKDGTPNAAQAVKENKQVQAQPTVADTQEEADALRTPPDWNVPSGILSIIVHQINNLERQDIKGNTGNREGQAGQDTSEPAEEGGNLPNGYCEIIVNDDMVYKTRVKQYTSMPYFEAGTERFVRDWRETVVRVQVRDARLREKDPVLGIVTIKLSEVFKDSSEVTRLFSLQEGVGYGRANISLLFRQVKTDLPRNMLGWETGTAEILDAITISPTSSSSSSGFSAKKLTISTSDSTYKAPASSAQSREDGSVVWDLPVDKIRLPVYNRYSSAVLFEVGGSGGGADFVAMCWLKDVVDDEEVKVRVPVIKSGKNKQIRQNYINDQTQKTHEYEVVGWLTCTMVLDSGLDPDHESFQTNQSDKHRYEAYERVEGQAAIADKTAQMKANGGGELSKKDQKEIDGEKTHQLNMRHRGVMQYKAARTAKWSKEGIKKRAQNIKNKITGDKDREPTVESETG</sequence>
<keyword evidence="8" id="KW-1133">Transmembrane helix</keyword>
<dbReference type="GO" id="GO:0016787">
    <property type="term" value="F:hydrolase activity"/>
    <property type="evidence" value="ECO:0007669"/>
    <property type="project" value="UniProtKB-KW"/>
</dbReference>
<feature type="compositionally biased region" description="Polar residues" evidence="12">
    <location>
        <begin position="708"/>
        <end position="724"/>
    </location>
</feature>
<dbReference type="GO" id="GO:0008289">
    <property type="term" value="F:lipid binding"/>
    <property type="evidence" value="ECO:0007669"/>
    <property type="project" value="UniProtKB-KW"/>
</dbReference>
<dbReference type="PANTHER" id="PTHR47348:SF3">
    <property type="entry name" value="MEIOTICALLY UP-REGULATED GENE 190 PROTEIN"/>
    <property type="match status" value="1"/>
</dbReference>
<dbReference type="SMART" id="SM00239">
    <property type="entry name" value="C2"/>
    <property type="match status" value="2"/>
</dbReference>
<dbReference type="InterPro" id="IPR035892">
    <property type="entry name" value="C2_domain_sf"/>
</dbReference>
<dbReference type="InterPro" id="IPR037765">
    <property type="entry name" value="C2B_Tricalbin"/>
</dbReference>
<reference evidence="15 16" key="1">
    <citation type="submission" date="2018-11" db="EMBL/GenBank/DDBJ databases">
        <title>Genome assembly of Steccherinum ochraceum LE-BIN_3174, the white-rot fungus of the Steccherinaceae family (The Residual Polyporoid clade, Polyporales, Basidiomycota).</title>
        <authorList>
            <person name="Fedorova T.V."/>
            <person name="Glazunova O.A."/>
            <person name="Landesman E.O."/>
            <person name="Moiseenko K.V."/>
            <person name="Psurtseva N.V."/>
            <person name="Savinova O.S."/>
            <person name="Shakhova N.V."/>
            <person name="Tyazhelova T.V."/>
            <person name="Vasina D.V."/>
        </authorList>
    </citation>
    <scope>NUCLEOTIDE SEQUENCE [LARGE SCALE GENOMIC DNA]</scope>
    <source>
        <strain evidence="15 16">LE-BIN_3174</strain>
    </source>
</reference>
<dbReference type="EMBL" id="RWJN01000085">
    <property type="protein sequence ID" value="TCD67803.1"/>
    <property type="molecule type" value="Genomic_DNA"/>
</dbReference>
<name>A0A4R0RLG1_9APHY</name>
<keyword evidence="2" id="KW-0813">Transport</keyword>
<keyword evidence="7" id="KW-0256">Endoplasmic reticulum</keyword>
<feature type="region of interest" description="Disordered" evidence="12">
    <location>
        <begin position="1080"/>
        <end position="1102"/>
    </location>
</feature>
<dbReference type="Pfam" id="PF00168">
    <property type="entry name" value="C2"/>
    <property type="match status" value="2"/>
</dbReference>
<keyword evidence="4" id="KW-0812">Transmembrane</keyword>
<keyword evidence="5" id="KW-0677">Repeat</keyword>
<dbReference type="InterPro" id="IPR000008">
    <property type="entry name" value="C2_dom"/>
</dbReference>
<keyword evidence="9" id="KW-0445">Lipid transport</keyword>
<dbReference type="CDD" id="cd04052">
    <property type="entry name" value="C2B_Tricalbin-like"/>
    <property type="match status" value="1"/>
</dbReference>
<dbReference type="SUPFAM" id="SSF49562">
    <property type="entry name" value="C2 domain (Calcium/lipid-binding domain, CaLB)"/>
    <property type="match status" value="2"/>
</dbReference>
<evidence type="ECO:0000256" key="2">
    <source>
        <dbReference type="ARBA" id="ARBA00022448"/>
    </source>
</evidence>
<proteinExistence type="predicted"/>
<feature type="region of interest" description="Disordered" evidence="12">
    <location>
        <begin position="708"/>
        <end position="733"/>
    </location>
</feature>
<dbReference type="Pfam" id="PF25331">
    <property type="entry name" value="C2_Mug190_3rd"/>
    <property type="match status" value="1"/>
</dbReference>
<evidence type="ECO:0000256" key="7">
    <source>
        <dbReference type="ARBA" id="ARBA00022824"/>
    </source>
</evidence>
<evidence type="ECO:0000256" key="1">
    <source>
        <dbReference type="ARBA" id="ARBA00004586"/>
    </source>
</evidence>
<dbReference type="CDD" id="cd21676">
    <property type="entry name" value="SMP_Mug190"/>
    <property type="match status" value="1"/>
</dbReference>
<evidence type="ECO:0000256" key="12">
    <source>
        <dbReference type="SAM" id="MobiDB-lite"/>
    </source>
</evidence>
<organism evidence="15 16">
    <name type="scientific">Steccherinum ochraceum</name>
    <dbReference type="NCBI Taxonomy" id="92696"/>
    <lineage>
        <taxon>Eukaryota</taxon>
        <taxon>Fungi</taxon>
        <taxon>Dikarya</taxon>
        <taxon>Basidiomycota</taxon>
        <taxon>Agaricomycotina</taxon>
        <taxon>Agaricomycetes</taxon>
        <taxon>Polyporales</taxon>
        <taxon>Steccherinaceae</taxon>
        <taxon>Steccherinum</taxon>
    </lineage>
</organism>